<dbReference type="EMBL" id="JACRUL010000003">
    <property type="protein sequence ID" value="MBC5843326.1"/>
    <property type="molecule type" value="Genomic_DNA"/>
</dbReference>
<evidence type="ECO:0000313" key="2">
    <source>
        <dbReference type="EMBL" id="MBC5843326.1"/>
    </source>
</evidence>
<dbReference type="RefSeq" id="WP_187017021.1">
    <property type="nucleotide sequence ID" value="NZ_JACRUK010000003.1"/>
</dbReference>
<comment type="caution">
    <text evidence="2">The sequence shown here is derived from an EMBL/GenBank/DDBJ whole genome shotgun (WGS) entry which is preliminary data.</text>
</comment>
<protein>
    <submittedName>
        <fullName evidence="2">DUF4263 domain-containing protein</fullName>
    </submittedName>
</protein>
<organism evidence="2 3">
    <name type="scientific">Flavobacterium muglaense</name>
    <dbReference type="NCBI Taxonomy" id="2764716"/>
    <lineage>
        <taxon>Bacteria</taxon>
        <taxon>Pseudomonadati</taxon>
        <taxon>Bacteroidota</taxon>
        <taxon>Flavobacteriia</taxon>
        <taxon>Flavobacteriales</taxon>
        <taxon>Flavobacteriaceae</taxon>
        <taxon>Flavobacterium</taxon>
    </lineage>
</organism>
<reference evidence="2 3" key="1">
    <citation type="submission" date="2020-08" db="EMBL/GenBank/DDBJ databases">
        <title>Description of novel Flavobacterium F-392 isolate.</title>
        <authorList>
            <person name="Saticioglu I.B."/>
            <person name="Duman M."/>
            <person name="Altun S."/>
        </authorList>
    </citation>
    <scope>NUCLEOTIDE SEQUENCE [LARGE SCALE GENOMIC DNA]</scope>
    <source>
        <strain evidence="2 3">F-392</strain>
    </source>
</reference>
<feature type="domain" description="Shedu protein SduA C-terminal" evidence="1">
    <location>
        <begin position="215"/>
        <end position="386"/>
    </location>
</feature>
<dbReference type="Pfam" id="PF14082">
    <property type="entry name" value="SduA_C"/>
    <property type="match status" value="1"/>
</dbReference>
<dbReference type="AlphaFoldDB" id="A0A923SEB1"/>
<name>A0A923SEB1_9FLAO</name>
<gene>
    <name evidence="2" type="ORF">H8R25_02595</name>
</gene>
<evidence type="ECO:0000313" key="3">
    <source>
        <dbReference type="Proteomes" id="UP000641454"/>
    </source>
</evidence>
<proteinExistence type="predicted"/>
<accession>A0A923SEB1</accession>
<sequence>MSRIDAFENPFENLFNLSKDDITSLTIKENNDKNNCYLQDTSGTLYGGFIINELKTTKTICKVSFYKSSDSNNYLPRIEFRKVNNKGETKKPIKEDIIIKFSESEEVKNFWTLINFLDGFKEIVDTGDFQKKYKAVSFDNYILEFKNKSEEEKINELIQLTESTKLSNEDIKVILSNHRKKAVFGFYCLLKNYNVQSQNPFEYFRTKRNISQKGEEVIWHHFLKENDWIIGLNVDIKFIRDFLSEQKVGEENSIGSGSPKVDLLGISYFTTLIELKTSKTKIFKENKTNKSRANTWDFSPEFIEAYSQTLAQRTEISSGKDFIDESRNILDTKKYRILDPKSVLIIGNRNLEFPHSRNLDNEYKTDCFERLRRDIRNLDIITYDELFERAFHIVYNTKLPDDWYTIDEHIFIKDILKL</sequence>
<dbReference type="InterPro" id="IPR025359">
    <property type="entry name" value="SduA_C"/>
</dbReference>
<evidence type="ECO:0000259" key="1">
    <source>
        <dbReference type="Pfam" id="PF14082"/>
    </source>
</evidence>
<dbReference type="Proteomes" id="UP000641454">
    <property type="component" value="Unassembled WGS sequence"/>
</dbReference>
<keyword evidence="3" id="KW-1185">Reference proteome</keyword>